<evidence type="ECO:0000256" key="1">
    <source>
        <dbReference type="SAM" id="MobiDB-lite"/>
    </source>
</evidence>
<comment type="caution">
    <text evidence="2">The sequence shown here is derived from an EMBL/GenBank/DDBJ whole genome shotgun (WGS) entry which is preliminary data.</text>
</comment>
<organism evidence="2 3">
    <name type="scientific">Moryella indoligenes</name>
    <dbReference type="NCBI Taxonomy" id="371674"/>
    <lineage>
        <taxon>Bacteria</taxon>
        <taxon>Bacillati</taxon>
        <taxon>Bacillota</taxon>
        <taxon>Clostridia</taxon>
        <taxon>Lachnospirales</taxon>
        <taxon>Lachnospiraceae</taxon>
        <taxon>Moryella</taxon>
    </lineage>
</organism>
<sequence>MEKKKIEAQPTEQKKEPVKRAREKLVWCGGTIRGVVEQYTVFVGGIPNELKQFIEAVPLAKSFLVDLDDFPKMFQKINSKESAAHEMLMQLQKISGGK</sequence>
<dbReference type="Proteomes" id="UP001241537">
    <property type="component" value="Unassembled WGS sequence"/>
</dbReference>
<protein>
    <submittedName>
        <fullName evidence="2">Uncharacterized protein</fullName>
    </submittedName>
</protein>
<feature type="region of interest" description="Disordered" evidence="1">
    <location>
        <begin position="1"/>
        <end position="20"/>
    </location>
</feature>
<gene>
    <name evidence="2" type="ORF">J2S20_002128</name>
</gene>
<reference evidence="2" key="1">
    <citation type="submission" date="2023-07" db="EMBL/GenBank/DDBJ databases">
        <title>Genomic Encyclopedia of Type Strains, Phase IV (KMG-IV): sequencing the most valuable type-strain genomes for metagenomic binning, comparative biology and taxonomic classification.</title>
        <authorList>
            <person name="Goeker M."/>
        </authorList>
    </citation>
    <scope>NUCLEOTIDE SEQUENCE</scope>
    <source>
        <strain evidence="2">DSM 19659</strain>
    </source>
</reference>
<evidence type="ECO:0000313" key="2">
    <source>
        <dbReference type="EMBL" id="MDQ0153408.1"/>
    </source>
</evidence>
<dbReference type="AlphaFoldDB" id="A0AAE3VC93"/>
<evidence type="ECO:0000313" key="3">
    <source>
        <dbReference type="Proteomes" id="UP001241537"/>
    </source>
</evidence>
<dbReference type="RefSeq" id="WP_307255361.1">
    <property type="nucleotide sequence ID" value="NZ_JAUSTO010000019.1"/>
</dbReference>
<keyword evidence="3" id="KW-1185">Reference proteome</keyword>
<accession>A0AAE3VC93</accession>
<name>A0AAE3VC93_9FIRM</name>
<dbReference type="EMBL" id="JAUSTO010000019">
    <property type="protein sequence ID" value="MDQ0153408.1"/>
    <property type="molecule type" value="Genomic_DNA"/>
</dbReference>
<proteinExistence type="predicted"/>